<dbReference type="AlphaFoldDB" id="A0A4R3JWF1"/>
<feature type="chain" id="PRO_5020197463" evidence="1">
    <location>
        <begin position="22"/>
        <end position="89"/>
    </location>
</feature>
<evidence type="ECO:0000313" key="3">
    <source>
        <dbReference type="Proteomes" id="UP000295135"/>
    </source>
</evidence>
<sequence length="89" mass="9878">MRHLTKALFVMFCLAATSVHAGSTSAVASTPFQLAQSANAACVQKCEEQKQRCFEQYKASDSRSGTYITPEGHKVCWSSYHECKKNCPR</sequence>
<evidence type="ECO:0000313" key="2">
    <source>
        <dbReference type="EMBL" id="TCS72445.1"/>
    </source>
</evidence>
<proteinExistence type="predicted"/>
<reference evidence="2 3" key="1">
    <citation type="submission" date="2019-03" db="EMBL/GenBank/DDBJ databases">
        <title>Genomic Encyclopedia of Type Strains, Phase IV (KMG-IV): sequencing the most valuable type-strain genomes for metagenomic binning, comparative biology and taxonomic classification.</title>
        <authorList>
            <person name="Goeker M."/>
        </authorList>
    </citation>
    <scope>NUCLEOTIDE SEQUENCE [LARGE SCALE GENOMIC DNA]</scope>
    <source>
        <strain evidence="2 3">DSM 103923</strain>
    </source>
</reference>
<evidence type="ECO:0000256" key="1">
    <source>
        <dbReference type="SAM" id="SignalP"/>
    </source>
</evidence>
<keyword evidence="1" id="KW-0732">Signal</keyword>
<keyword evidence="3" id="KW-1185">Reference proteome</keyword>
<feature type="signal peptide" evidence="1">
    <location>
        <begin position="1"/>
        <end position="21"/>
    </location>
</feature>
<gene>
    <name evidence="2" type="ORF">EDC61_105100</name>
</gene>
<dbReference type="RefSeq" id="WP_126463504.1">
    <property type="nucleotide sequence ID" value="NZ_SLZY01000005.1"/>
</dbReference>
<organism evidence="2 3">
    <name type="scientific">Sulfuritortus calidifontis</name>
    <dbReference type="NCBI Taxonomy" id="1914471"/>
    <lineage>
        <taxon>Bacteria</taxon>
        <taxon>Pseudomonadati</taxon>
        <taxon>Pseudomonadota</taxon>
        <taxon>Betaproteobacteria</taxon>
        <taxon>Nitrosomonadales</taxon>
        <taxon>Thiobacillaceae</taxon>
        <taxon>Sulfuritortus</taxon>
    </lineage>
</organism>
<dbReference type="EMBL" id="SLZY01000005">
    <property type="protein sequence ID" value="TCS72445.1"/>
    <property type="molecule type" value="Genomic_DNA"/>
</dbReference>
<protein>
    <submittedName>
        <fullName evidence="2">Uncharacterized protein</fullName>
    </submittedName>
</protein>
<comment type="caution">
    <text evidence="2">The sequence shown here is derived from an EMBL/GenBank/DDBJ whole genome shotgun (WGS) entry which is preliminary data.</text>
</comment>
<accession>A0A4R3JWF1</accession>
<dbReference type="Proteomes" id="UP000295135">
    <property type="component" value="Unassembled WGS sequence"/>
</dbReference>
<name>A0A4R3JWF1_9PROT</name>